<organism evidence="2 3">
    <name type="scientific">Ignelater luminosus</name>
    <name type="common">Cucubano</name>
    <name type="synonym">Pyrophorus luminosus</name>
    <dbReference type="NCBI Taxonomy" id="2038154"/>
    <lineage>
        <taxon>Eukaryota</taxon>
        <taxon>Metazoa</taxon>
        <taxon>Ecdysozoa</taxon>
        <taxon>Arthropoda</taxon>
        <taxon>Hexapoda</taxon>
        <taxon>Insecta</taxon>
        <taxon>Pterygota</taxon>
        <taxon>Neoptera</taxon>
        <taxon>Endopterygota</taxon>
        <taxon>Coleoptera</taxon>
        <taxon>Polyphaga</taxon>
        <taxon>Elateriformia</taxon>
        <taxon>Elateroidea</taxon>
        <taxon>Elateridae</taxon>
        <taxon>Agrypninae</taxon>
        <taxon>Pyrophorini</taxon>
        <taxon>Ignelater</taxon>
    </lineage>
</organism>
<evidence type="ECO:0000256" key="1">
    <source>
        <dbReference type="SAM" id="SignalP"/>
    </source>
</evidence>
<dbReference type="OrthoDB" id="8174403at2759"/>
<dbReference type="Proteomes" id="UP000801492">
    <property type="component" value="Unassembled WGS sequence"/>
</dbReference>
<gene>
    <name evidence="2" type="ORF">ILUMI_04198</name>
</gene>
<comment type="caution">
    <text evidence="2">The sequence shown here is derived from an EMBL/GenBank/DDBJ whole genome shotgun (WGS) entry which is preliminary data.</text>
</comment>
<keyword evidence="3" id="KW-1185">Reference proteome</keyword>
<proteinExistence type="predicted"/>
<sequence length="95" mass="10194">MRGVLGVVLAFLAVAAAFPQREGGVYTDEAIRQAQNSQLIPKDAQIQKVQSGIEIGSYESIPGNQRINLADILGDQVPPEVVNNLQSQIDGIGRH</sequence>
<feature type="chain" id="PRO_5035418563" description="DUF4148 domain-containing protein" evidence="1">
    <location>
        <begin position="18"/>
        <end position="95"/>
    </location>
</feature>
<reference evidence="2" key="1">
    <citation type="submission" date="2019-08" db="EMBL/GenBank/DDBJ databases">
        <title>The genome of the North American firefly Photinus pyralis.</title>
        <authorList>
            <consortium name="Photinus pyralis genome working group"/>
            <person name="Fallon T.R."/>
            <person name="Sander Lower S.E."/>
            <person name="Weng J.-K."/>
        </authorList>
    </citation>
    <scope>NUCLEOTIDE SEQUENCE</scope>
    <source>
        <strain evidence="2">TRF0915ILg1</strain>
        <tissue evidence="2">Whole body</tissue>
    </source>
</reference>
<feature type="signal peptide" evidence="1">
    <location>
        <begin position="1"/>
        <end position="17"/>
    </location>
</feature>
<dbReference type="AlphaFoldDB" id="A0A8K0D9K1"/>
<evidence type="ECO:0000313" key="3">
    <source>
        <dbReference type="Proteomes" id="UP000801492"/>
    </source>
</evidence>
<name>A0A8K0D9K1_IGNLU</name>
<evidence type="ECO:0000313" key="2">
    <source>
        <dbReference type="EMBL" id="KAF2901988.1"/>
    </source>
</evidence>
<evidence type="ECO:0008006" key="4">
    <source>
        <dbReference type="Google" id="ProtNLM"/>
    </source>
</evidence>
<dbReference type="EMBL" id="VTPC01001430">
    <property type="protein sequence ID" value="KAF2901988.1"/>
    <property type="molecule type" value="Genomic_DNA"/>
</dbReference>
<accession>A0A8K0D9K1</accession>
<keyword evidence="1" id="KW-0732">Signal</keyword>
<protein>
    <recommendedName>
        <fullName evidence="4">DUF4148 domain-containing protein</fullName>
    </recommendedName>
</protein>